<sequence length="177" mass="18063">MLEGGQARGEPAQGAGDRLAPVARRSLLRDGPPHAGLPAGAGPHSAGRPHAIFPALARANAGETPPPVPGDRSAGPTFREASFPMRVSPRRLLAVALITALPLPALAQPGDKAGAPTTNRTVTATGVTKPPAASTSGSNLSPAVRTEMARAEKAAAERNRAWDSKMRTTMGSICRGC</sequence>
<dbReference type="Proteomes" id="UP000321960">
    <property type="component" value="Unassembled WGS sequence"/>
</dbReference>
<name>A0A512J3W1_9HYPH</name>
<dbReference type="Proteomes" id="UP001156856">
    <property type="component" value="Unassembled WGS sequence"/>
</dbReference>
<feature type="region of interest" description="Disordered" evidence="1">
    <location>
        <begin position="1"/>
        <end position="82"/>
    </location>
</feature>
<dbReference type="EMBL" id="BSPK01000053">
    <property type="protein sequence ID" value="GLS64818.1"/>
    <property type="molecule type" value="Genomic_DNA"/>
</dbReference>
<reference evidence="5" key="2">
    <citation type="journal article" date="2019" name="Int. J. Syst. Evol. Microbiol.">
        <title>The Global Catalogue of Microorganisms (GCM) 10K type strain sequencing project: providing services to taxonomists for standard genome sequencing and annotation.</title>
        <authorList>
            <consortium name="The Broad Institute Genomics Platform"/>
            <consortium name="The Broad Institute Genome Sequencing Center for Infectious Disease"/>
            <person name="Wu L."/>
            <person name="Ma J."/>
        </authorList>
    </citation>
    <scope>NUCLEOTIDE SEQUENCE [LARGE SCALE GENOMIC DNA]</scope>
    <source>
        <strain evidence="5">NBRC 107715</strain>
    </source>
</reference>
<evidence type="ECO:0000313" key="3">
    <source>
        <dbReference type="EMBL" id="GLS64818.1"/>
    </source>
</evidence>
<accession>A0A512J3W1</accession>
<reference evidence="2 4" key="3">
    <citation type="submission" date="2019-07" db="EMBL/GenBank/DDBJ databases">
        <title>Whole genome shotgun sequence of Methylobacterium oxalidis NBRC 107715.</title>
        <authorList>
            <person name="Hosoyama A."/>
            <person name="Uohara A."/>
            <person name="Ohji S."/>
            <person name="Ichikawa N."/>
        </authorList>
    </citation>
    <scope>NUCLEOTIDE SEQUENCE [LARGE SCALE GENOMIC DNA]</scope>
    <source>
        <strain evidence="2 4">NBRC 107715</strain>
    </source>
</reference>
<evidence type="ECO:0000256" key="1">
    <source>
        <dbReference type="SAM" id="MobiDB-lite"/>
    </source>
</evidence>
<feature type="compositionally biased region" description="Low complexity" evidence="1">
    <location>
        <begin position="33"/>
        <end position="46"/>
    </location>
</feature>
<feature type="region of interest" description="Disordered" evidence="1">
    <location>
        <begin position="110"/>
        <end position="144"/>
    </location>
</feature>
<dbReference type="EMBL" id="BJZU01000048">
    <property type="protein sequence ID" value="GEP04539.1"/>
    <property type="molecule type" value="Genomic_DNA"/>
</dbReference>
<evidence type="ECO:0000313" key="2">
    <source>
        <dbReference type="EMBL" id="GEP04539.1"/>
    </source>
</evidence>
<evidence type="ECO:0000313" key="4">
    <source>
        <dbReference type="Proteomes" id="UP000321960"/>
    </source>
</evidence>
<keyword evidence="5" id="KW-1185">Reference proteome</keyword>
<gene>
    <name evidence="3" type="ORF">GCM10007888_31990</name>
    <name evidence="2" type="ORF">MOX02_25770</name>
</gene>
<reference evidence="3" key="4">
    <citation type="submission" date="2023-01" db="EMBL/GenBank/DDBJ databases">
        <title>Draft genome sequence of Methylobacterium oxalidis strain NBRC 107715.</title>
        <authorList>
            <person name="Sun Q."/>
            <person name="Mori K."/>
        </authorList>
    </citation>
    <scope>NUCLEOTIDE SEQUENCE</scope>
    <source>
        <strain evidence="3">NBRC 107715</strain>
    </source>
</reference>
<reference evidence="3" key="1">
    <citation type="journal article" date="2014" name="Int. J. Syst. Evol. Microbiol.">
        <title>Complete genome of a new Firmicutes species belonging to the dominant human colonic microbiota ('Ruminococcus bicirculans') reveals two chromosomes and a selective capacity to utilize plant glucans.</title>
        <authorList>
            <consortium name="NISC Comparative Sequencing Program"/>
            <person name="Wegmann U."/>
            <person name="Louis P."/>
            <person name="Goesmann A."/>
            <person name="Henrissat B."/>
            <person name="Duncan S.H."/>
            <person name="Flint H.J."/>
        </authorList>
    </citation>
    <scope>NUCLEOTIDE SEQUENCE</scope>
    <source>
        <strain evidence="3">NBRC 107715</strain>
    </source>
</reference>
<protein>
    <submittedName>
        <fullName evidence="2">Uncharacterized protein</fullName>
    </submittedName>
</protein>
<comment type="caution">
    <text evidence="2">The sequence shown here is derived from an EMBL/GenBank/DDBJ whole genome shotgun (WGS) entry which is preliminary data.</text>
</comment>
<dbReference type="AlphaFoldDB" id="A0A512J3W1"/>
<feature type="compositionally biased region" description="Low complexity" evidence="1">
    <location>
        <begin position="110"/>
        <end position="128"/>
    </location>
</feature>
<evidence type="ECO:0000313" key="5">
    <source>
        <dbReference type="Proteomes" id="UP001156856"/>
    </source>
</evidence>
<organism evidence="2 4">
    <name type="scientific">Methylobacterium oxalidis</name>
    <dbReference type="NCBI Taxonomy" id="944322"/>
    <lineage>
        <taxon>Bacteria</taxon>
        <taxon>Pseudomonadati</taxon>
        <taxon>Pseudomonadota</taxon>
        <taxon>Alphaproteobacteria</taxon>
        <taxon>Hyphomicrobiales</taxon>
        <taxon>Methylobacteriaceae</taxon>
        <taxon>Methylobacterium</taxon>
    </lineage>
</organism>
<proteinExistence type="predicted"/>